<gene>
    <name evidence="1" type="ORF">AVEN_127792_1</name>
</gene>
<proteinExistence type="predicted"/>
<evidence type="ECO:0000313" key="1">
    <source>
        <dbReference type="EMBL" id="GBM18335.1"/>
    </source>
</evidence>
<comment type="caution">
    <text evidence="1">The sequence shown here is derived from an EMBL/GenBank/DDBJ whole genome shotgun (WGS) entry which is preliminary data.</text>
</comment>
<organism evidence="1 2">
    <name type="scientific">Araneus ventricosus</name>
    <name type="common">Orbweaver spider</name>
    <name type="synonym">Epeira ventricosa</name>
    <dbReference type="NCBI Taxonomy" id="182803"/>
    <lineage>
        <taxon>Eukaryota</taxon>
        <taxon>Metazoa</taxon>
        <taxon>Ecdysozoa</taxon>
        <taxon>Arthropoda</taxon>
        <taxon>Chelicerata</taxon>
        <taxon>Arachnida</taxon>
        <taxon>Araneae</taxon>
        <taxon>Araneomorphae</taxon>
        <taxon>Entelegynae</taxon>
        <taxon>Araneoidea</taxon>
        <taxon>Araneidae</taxon>
        <taxon>Araneus</taxon>
    </lineage>
</organism>
<dbReference type="AlphaFoldDB" id="A0A4Y2DRV2"/>
<protein>
    <submittedName>
        <fullName evidence="1">Uncharacterized protein</fullName>
    </submittedName>
</protein>
<sequence>MKKSQDQMERNNINGPKSFKYLVIHVYDRLNWLEHINSKERKPSKCSRTSKESQATWKISQIHRRTLYKTVFERIWHTMVSLCLNPTYRMKRTCFDSKAIPTFHIESISHHPTEAYKDTWYSTPNM</sequence>
<accession>A0A4Y2DRV2</accession>
<dbReference type="OrthoDB" id="6434150at2759"/>
<name>A0A4Y2DRV2_ARAVE</name>
<dbReference type="Proteomes" id="UP000499080">
    <property type="component" value="Unassembled WGS sequence"/>
</dbReference>
<reference evidence="1 2" key="1">
    <citation type="journal article" date="2019" name="Sci. Rep.">
        <title>Orb-weaving spider Araneus ventricosus genome elucidates the spidroin gene catalogue.</title>
        <authorList>
            <person name="Kono N."/>
            <person name="Nakamura H."/>
            <person name="Ohtoshi R."/>
            <person name="Moran D.A.P."/>
            <person name="Shinohara A."/>
            <person name="Yoshida Y."/>
            <person name="Fujiwara M."/>
            <person name="Mori M."/>
            <person name="Tomita M."/>
            <person name="Arakawa K."/>
        </authorList>
    </citation>
    <scope>NUCLEOTIDE SEQUENCE [LARGE SCALE GENOMIC DNA]</scope>
</reference>
<evidence type="ECO:0000313" key="2">
    <source>
        <dbReference type="Proteomes" id="UP000499080"/>
    </source>
</evidence>
<keyword evidence="2" id="KW-1185">Reference proteome</keyword>
<dbReference type="EMBL" id="BGPR01000402">
    <property type="protein sequence ID" value="GBM18335.1"/>
    <property type="molecule type" value="Genomic_DNA"/>
</dbReference>